<sequence>MPSSARHERLTAQKELGTNSLDEQLKKPMTKFYPKLRHSFTAFVRHNYQLATWESRSLSQTTCNHAAKKSSRKISVRNKPVSIFDDHKQFVISFRGTPPSDTLIRKPAISRTELPLPFPVVHPSYGNRIRFHPISILVGGTVVAMMGAYTTFIFINLSRTNDQIVTTNAAAQADVSACYDGIASTFDELVDSNEYWLGITGLRKNLVAQARGHVLEVSIGTGRNLAFYKWCDTGRDGKSRSEKWRQDQTGGVKSLTAIDSSVAMLAIAREKFNSLFPNSSSVRPVVRWVAADTTAPASIPDAPFDPPADGARHRVRYDTIVQTMGLCSVNDPIALLRNMSDCLEEDGRILLLEHGRGHWGWLNRILDKTAESHAHTFGCWWNRDIRAIIDESGLEVLNMKTPKWWHGGTTFWIELKKSRSTDDDDGPVI</sequence>
<dbReference type="Proteomes" id="UP000275772">
    <property type="component" value="Unassembled WGS sequence"/>
</dbReference>
<dbReference type="GO" id="GO:0008168">
    <property type="term" value="F:methyltransferase activity"/>
    <property type="evidence" value="ECO:0007669"/>
    <property type="project" value="TreeGrafter"/>
</dbReference>
<protein>
    <submittedName>
        <fullName evidence="2">Uncharacterized protein</fullName>
    </submittedName>
</protein>
<proteinExistence type="predicted"/>
<keyword evidence="1" id="KW-1133">Transmembrane helix</keyword>
<name>A0A383UJ37_BLUHO</name>
<evidence type="ECO:0000256" key="1">
    <source>
        <dbReference type="SAM" id="Phobius"/>
    </source>
</evidence>
<dbReference type="SUPFAM" id="SSF53335">
    <property type="entry name" value="S-adenosyl-L-methionine-dependent methyltransferases"/>
    <property type="match status" value="1"/>
</dbReference>
<feature type="transmembrane region" description="Helical" evidence="1">
    <location>
        <begin position="134"/>
        <end position="155"/>
    </location>
</feature>
<dbReference type="Gene3D" id="3.40.50.150">
    <property type="entry name" value="Vaccinia Virus protein VP39"/>
    <property type="match status" value="1"/>
</dbReference>
<dbReference type="EMBL" id="UNSH01000002">
    <property type="protein sequence ID" value="SZE99724.1"/>
    <property type="molecule type" value="Genomic_DNA"/>
</dbReference>
<dbReference type="Pfam" id="PF13489">
    <property type="entry name" value="Methyltransf_23"/>
    <property type="match status" value="1"/>
</dbReference>
<evidence type="ECO:0000313" key="2">
    <source>
        <dbReference type="EMBL" id="SZE99724.1"/>
    </source>
</evidence>
<dbReference type="PANTHER" id="PTHR42912:SF83">
    <property type="entry name" value="METHYLTRANSFERASE TYPE 11 DOMAIN-CONTAINING PROTEIN"/>
    <property type="match status" value="1"/>
</dbReference>
<dbReference type="InterPro" id="IPR029063">
    <property type="entry name" value="SAM-dependent_MTases_sf"/>
</dbReference>
<reference evidence="2 3" key="1">
    <citation type="submission" date="2017-11" db="EMBL/GenBank/DDBJ databases">
        <authorList>
            <person name="Kracher B."/>
        </authorList>
    </citation>
    <scope>NUCLEOTIDE SEQUENCE [LARGE SCALE GENOMIC DNA]</scope>
    <source>
        <strain evidence="2 3">RACE1</strain>
    </source>
</reference>
<dbReference type="InterPro" id="IPR050508">
    <property type="entry name" value="Methyltransf_Superfamily"/>
</dbReference>
<dbReference type="AlphaFoldDB" id="A0A383UJ37"/>
<keyword evidence="1" id="KW-0472">Membrane</keyword>
<organism evidence="2 3">
    <name type="scientific">Blumeria hordei</name>
    <name type="common">Barley powdery mildew</name>
    <name type="synonym">Blumeria graminis f. sp. hordei</name>
    <dbReference type="NCBI Taxonomy" id="2867405"/>
    <lineage>
        <taxon>Eukaryota</taxon>
        <taxon>Fungi</taxon>
        <taxon>Dikarya</taxon>
        <taxon>Ascomycota</taxon>
        <taxon>Pezizomycotina</taxon>
        <taxon>Leotiomycetes</taxon>
        <taxon>Erysiphales</taxon>
        <taxon>Erysiphaceae</taxon>
        <taxon>Blumeria</taxon>
    </lineage>
</organism>
<dbReference type="VEuPathDB" id="FungiDB:BLGHR1_10455"/>
<evidence type="ECO:0000313" key="3">
    <source>
        <dbReference type="Proteomes" id="UP000275772"/>
    </source>
</evidence>
<keyword evidence="1" id="KW-0812">Transmembrane</keyword>
<accession>A0A383UJ37</accession>
<dbReference type="PANTHER" id="PTHR42912">
    <property type="entry name" value="METHYLTRANSFERASE"/>
    <property type="match status" value="1"/>
</dbReference>
<gene>
    <name evidence="2" type="ORF">BLGHR1_10455</name>
</gene>